<dbReference type="Pfam" id="PF01557">
    <property type="entry name" value="FAA_hydrolase"/>
    <property type="match status" value="1"/>
</dbReference>
<dbReference type="EMBL" id="CP031092">
    <property type="protein sequence ID" value="AXF57829.1"/>
    <property type="molecule type" value="Genomic_DNA"/>
</dbReference>
<dbReference type="InterPro" id="IPR011234">
    <property type="entry name" value="Fumarylacetoacetase-like_C"/>
</dbReference>
<reference evidence="4 5" key="1">
    <citation type="journal article" date="2018" name="J. Microbiol.">
        <title>Salicibibacter kimchii gen. nov., sp. nov., a moderately halophilic and alkalitolerant bacterium in the family Bacillaceae, isolated from kimchi.</title>
        <authorList>
            <person name="Jang J.Y."/>
            <person name="Oh Y.J."/>
            <person name="Lim S.K."/>
            <person name="Park H.K."/>
            <person name="Lee C."/>
            <person name="Kim J.Y."/>
            <person name="Lee M.A."/>
            <person name="Choi H.J."/>
        </authorList>
    </citation>
    <scope>NUCLEOTIDE SEQUENCE [LARGE SCALE GENOMIC DNA]</scope>
    <source>
        <strain evidence="4 5">NKC1-1</strain>
    </source>
</reference>
<dbReference type="InterPro" id="IPR036663">
    <property type="entry name" value="Fumarylacetoacetase_C_sf"/>
</dbReference>
<gene>
    <name evidence="4" type="ORF">DT065_02470</name>
</gene>
<dbReference type="PANTHER" id="PTHR42796:SF4">
    <property type="entry name" value="FUMARYLACETOACETATE HYDROLASE DOMAIN-CONTAINING PROTEIN 2A"/>
    <property type="match status" value="1"/>
</dbReference>
<dbReference type="KEGG" id="rue:DT065_02470"/>
<dbReference type="GO" id="GO:0046872">
    <property type="term" value="F:metal ion binding"/>
    <property type="evidence" value="ECO:0007669"/>
    <property type="project" value="UniProtKB-KW"/>
</dbReference>
<dbReference type="OrthoDB" id="9805307at2"/>
<feature type="domain" description="Fumarylacetoacetase-like C-terminal" evidence="3">
    <location>
        <begin position="67"/>
        <end position="265"/>
    </location>
</feature>
<dbReference type="GO" id="GO:0016787">
    <property type="term" value="F:hydrolase activity"/>
    <property type="evidence" value="ECO:0007669"/>
    <property type="project" value="UniProtKB-KW"/>
</dbReference>
<dbReference type="SUPFAM" id="SSF56529">
    <property type="entry name" value="FAH"/>
    <property type="match status" value="1"/>
</dbReference>
<dbReference type="InterPro" id="IPR051121">
    <property type="entry name" value="FAH"/>
</dbReference>
<dbReference type="Proteomes" id="UP000252100">
    <property type="component" value="Chromosome"/>
</dbReference>
<dbReference type="PANTHER" id="PTHR42796">
    <property type="entry name" value="FUMARYLACETOACETATE HYDROLASE DOMAIN-CONTAINING PROTEIN 2A-RELATED"/>
    <property type="match status" value="1"/>
</dbReference>
<evidence type="ECO:0000259" key="3">
    <source>
        <dbReference type="Pfam" id="PF01557"/>
    </source>
</evidence>
<proteinExistence type="inferred from homology"/>
<organism evidence="4 5">
    <name type="scientific">Salicibibacter kimchii</name>
    <dbReference type="NCBI Taxonomy" id="2099786"/>
    <lineage>
        <taxon>Bacteria</taxon>
        <taxon>Bacillati</taxon>
        <taxon>Bacillota</taxon>
        <taxon>Bacilli</taxon>
        <taxon>Bacillales</taxon>
        <taxon>Bacillaceae</taxon>
        <taxon>Salicibibacter</taxon>
    </lineage>
</organism>
<keyword evidence="4" id="KW-0378">Hydrolase</keyword>
<comment type="similarity">
    <text evidence="1">Belongs to the FAH family.</text>
</comment>
<evidence type="ECO:0000256" key="2">
    <source>
        <dbReference type="ARBA" id="ARBA00022723"/>
    </source>
</evidence>
<dbReference type="GO" id="GO:0044281">
    <property type="term" value="P:small molecule metabolic process"/>
    <property type="evidence" value="ECO:0007669"/>
    <property type="project" value="UniProtKB-ARBA"/>
</dbReference>
<name>A0A345C3P8_9BACI</name>
<dbReference type="Gene3D" id="3.90.850.10">
    <property type="entry name" value="Fumarylacetoacetase-like, C-terminal domain"/>
    <property type="match status" value="1"/>
</dbReference>
<sequence>MLTKDQVIPVQKVNRLGEKDFPITIQDLIETGRIQELQTWIEAQDTLPEAIAVDDVSFGPLYRIPPKIWGIGLNYVDHAADLHEQAPNTEPASFMKPATTVIGPGDEIQLPPQSERTTGEAELGIVIGKRCKNVSEADALTVVAGYTTVIDMTAEDILAKNARYLTRSKSFDTFFSFGPALLTPDEVESLHDLEVATYVNGSLHRKNVVANMTFKPEMLISFHSKVMTLEPGDILSTGTPGAIPLKDGDSISCGITGFPWLENPVKDLKR</sequence>
<evidence type="ECO:0000313" key="5">
    <source>
        <dbReference type="Proteomes" id="UP000252100"/>
    </source>
</evidence>
<evidence type="ECO:0000313" key="4">
    <source>
        <dbReference type="EMBL" id="AXF57829.1"/>
    </source>
</evidence>
<dbReference type="AlphaFoldDB" id="A0A345C3P8"/>
<accession>A0A345C3P8</accession>
<keyword evidence="5" id="KW-1185">Reference proteome</keyword>
<evidence type="ECO:0000256" key="1">
    <source>
        <dbReference type="ARBA" id="ARBA00010211"/>
    </source>
</evidence>
<keyword evidence="2" id="KW-0479">Metal-binding</keyword>
<protein>
    <submittedName>
        <fullName evidence="4">FAA hydrolase family protein</fullName>
    </submittedName>
</protein>